<accession>A0AAV5TU97</accession>
<sequence length="136" mass="15421">DRYLQTGSDISIRNLASISSFFILCNWMRTGSDRRERTGTWGRTSGMCSCTGCRKTGNRPDSIERREEAVDVDCKRTGKTGRKLIEGWEWGMTSKSWNKRRSIGLCAGTGCRRRACIAARRRECCRKIRSAAGTDR</sequence>
<evidence type="ECO:0000313" key="1">
    <source>
        <dbReference type="EMBL" id="GMS97554.1"/>
    </source>
</evidence>
<reference evidence="1" key="1">
    <citation type="submission" date="2023-10" db="EMBL/GenBank/DDBJ databases">
        <title>Genome assembly of Pristionchus species.</title>
        <authorList>
            <person name="Yoshida K."/>
            <person name="Sommer R.J."/>
        </authorList>
    </citation>
    <scope>NUCLEOTIDE SEQUENCE</scope>
    <source>
        <strain evidence="1">RS0144</strain>
    </source>
</reference>
<name>A0AAV5TU97_9BILA</name>
<evidence type="ECO:0000313" key="2">
    <source>
        <dbReference type="Proteomes" id="UP001432027"/>
    </source>
</evidence>
<organism evidence="1 2">
    <name type="scientific">Pristionchus entomophagus</name>
    <dbReference type="NCBI Taxonomy" id="358040"/>
    <lineage>
        <taxon>Eukaryota</taxon>
        <taxon>Metazoa</taxon>
        <taxon>Ecdysozoa</taxon>
        <taxon>Nematoda</taxon>
        <taxon>Chromadorea</taxon>
        <taxon>Rhabditida</taxon>
        <taxon>Rhabditina</taxon>
        <taxon>Diplogasteromorpha</taxon>
        <taxon>Diplogasteroidea</taxon>
        <taxon>Neodiplogasteridae</taxon>
        <taxon>Pristionchus</taxon>
    </lineage>
</organism>
<feature type="non-terminal residue" evidence="1">
    <location>
        <position position="136"/>
    </location>
</feature>
<dbReference type="Proteomes" id="UP001432027">
    <property type="component" value="Unassembled WGS sequence"/>
</dbReference>
<protein>
    <recommendedName>
        <fullName evidence="3">Ribosomal protein</fullName>
    </recommendedName>
</protein>
<dbReference type="AlphaFoldDB" id="A0AAV5TU97"/>
<keyword evidence="2" id="KW-1185">Reference proteome</keyword>
<evidence type="ECO:0008006" key="3">
    <source>
        <dbReference type="Google" id="ProtNLM"/>
    </source>
</evidence>
<feature type="non-terminal residue" evidence="1">
    <location>
        <position position="1"/>
    </location>
</feature>
<gene>
    <name evidence="1" type="ORF">PENTCL1PPCAC_19729</name>
</gene>
<comment type="caution">
    <text evidence="1">The sequence shown here is derived from an EMBL/GenBank/DDBJ whole genome shotgun (WGS) entry which is preliminary data.</text>
</comment>
<dbReference type="EMBL" id="BTSX01000004">
    <property type="protein sequence ID" value="GMS97554.1"/>
    <property type="molecule type" value="Genomic_DNA"/>
</dbReference>
<proteinExistence type="predicted"/>